<dbReference type="EMBL" id="MBFR01000432">
    <property type="protein sequence ID" value="PVU87918.1"/>
    <property type="molecule type" value="Genomic_DNA"/>
</dbReference>
<organism evidence="3 4">
    <name type="scientific">Smittium simulii</name>
    <dbReference type="NCBI Taxonomy" id="133385"/>
    <lineage>
        <taxon>Eukaryota</taxon>
        <taxon>Fungi</taxon>
        <taxon>Fungi incertae sedis</taxon>
        <taxon>Zoopagomycota</taxon>
        <taxon>Kickxellomycotina</taxon>
        <taxon>Harpellomycetes</taxon>
        <taxon>Harpellales</taxon>
        <taxon>Legeriomycetaceae</taxon>
        <taxon>Smittium</taxon>
    </lineage>
</organism>
<protein>
    <recommendedName>
        <fullName evidence="2">STEEP1 domain-containing protein</fullName>
    </recommendedName>
</protein>
<gene>
    <name evidence="3" type="ORF">BB561_006129</name>
</gene>
<accession>A0A2T9Y6H6</accession>
<dbReference type="OrthoDB" id="418131at2759"/>
<keyword evidence="4" id="KW-1185">Reference proteome</keyword>
<dbReference type="InterPro" id="IPR029704">
    <property type="entry name" value="STEEP-like"/>
</dbReference>
<dbReference type="GO" id="GO:0090158">
    <property type="term" value="P:endoplasmic reticulum membrane organization"/>
    <property type="evidence" value="ECO:0007669"/>
    <property type="project" value="TreeGrafter"/>
</dbReference>
<dbReference type="STRING" id="133385.A0A2T9Y6H6"/>
<evidence type="ECO:0000313" key="4">
    <source>
        <dbReference type="Proteomes" id="UP000245383"/>
    </source>
</evidence>
<name>A0A2T9Y6H6_9FUNG</name>
<evidence type="ECO:0000256" key="1">
    <source>
        <dbReference type="ARBA" id="ARBA00024205"/>
    </source>
</evidence>
<evidence type="ECO:0000313" key="3">
    <source>
        <dbReference type="EMBL" id="PVU87918.1"/>
    </source>
</evidence>
<dbReference type="PANTHER" id="PTHR46355:SF1">
    <property type="entry name" value="STING ER EXIT PROTEIN"/>
    <property type="match status" value="1"/>
</dbReference>
<comment type="similarity">
    <text evidence="1">Belongs to the STEEP1 family.</text>
</comment>
<dbReference type="GO" id="GO:0006888">
    <property type="term" value="P:endoplasmic reticulum to Golgi vesicle-mediated transport"/>
    <property type="evidence" value="ECO:0007669"/>
    <property type="project" value="TreeGrafter"/>
</dbReference>
<feature type="domain" description="STEEP1" evidence="2">
    <location>
        <begin position="18"/>
        <end position="139"/>
    </location>
</feature>
<dbReference type="GO" id="GO:0005737">
    <property type="term" value="C:cytoplasm"/>
    <property type="evidence" value="ECO:0007669"/>
    <property type="project" value="GOC"/>
</dbReference>
<comment type="caution">
    <text evidence="3">The sequence shown here is derived from an EMBL/GenBank/DDBJ whole genome shotgun (WGS) entry which is preliminary data.</text>
</comment>
<reference evidence="3 4" key="1">
    <citation type="journal article" date="2018" name="MBio">
        <title>Comparative Genomics Reveals the Core Gene Toolbox for the Fungus-Insect Symbiosis.</title>
        <authorList>
            <person name="Wang Y."/>
            <person name="Stata M."/>
            <person name="Wang W."/>
            <person name="Stajich J.E."/>
            <person name="White M.M."/>
            <person name="Moncalvo J.M."/>
        </authorList>
    </citation>
    <scope>NUCLEOTIDE SEQUENCE [LARGE SCALE GENOMIC DNA]</scope>
    <source>
        <strain evidence="3 4">SWE-8-4</strain>
    </source>
</reference>
<proteinExistence type="inferred from homology"/>
<dbReference type="AlphaFoldDB" id="A0A2T9Y6H6"/>
<dbReference type="PANTHER" id="PTHR46355">
    <property type="entry name" value="UPF0428 PROTEIN CXORF56"/>
    <property type="match status" value="1"/>
</dbReference>
<dbReference type="Pfam" id="PF25809">
    <property type="entry name" value="STEEP1"/>
    <property type="match status" value="1"/>
</dbReference>
<dbReference type="Proteomes" id="UP000245383">
    <property type="component" value="Unassembled WGS sequence"/>
</dbReference>
<evidence type="ECO:0000259" key="2">
    <source>
        <dbReference type="Pfam" id="PF25809"/>
    </source>
</evidence>
<dbReference type="InterPro" id="IPR057965">
    <property type="entry name" value="STEEP1_dom"/>
</dbReference>
<sequence>MSKYQSSIVTNQDTEDLSQALIVYYCLCGEYALIIEKSLETLPVRPTDHSIVINNTNYIYTLSAQKGQPVIIQRNENFEKQYRYYCTRCRLPIAYDTVQVDTSYHSSVNNSRHHRHNKTEQKAPYTYIMPDALVLKQGLVPDIFAHELESTKNSG</sequence>